<reference evidence="8 9" key="1">
    <citation type="journal article" date="2022" name="Gigascience">
        <title>A chromosome-level genome assembly and annotation of the desert horned lizard, Phrynosoma platyrhinos, provides insight into chromosomal rearrangements among reptiles.</title>
        <authorList>
            <person name="Koochekian N."/>
            <person name="Ascanio A."/>
            <person name="Farleigh K."/>
            <person name="Card D.C."/>
            <person name="Schield D.R."/>
            <person name="Castoe T.A."/>
            <person name="Jezkova T."/>
        </authorList>
    </citation>
    <scope>NUCLEOTIDE SEQUENCE [LARGE SCALE GENOMIC DNA]</scope>
    <source>
        <strain evidence="8">NK-2021</strain>
    </source>
</reference>
<dbReference type="PANTHER" id="PTHR14403">
    <property type="entry name" value="RFAMIDE PEPTIDE GONADOTROPIN INHIBITORY HORMONE"/>
    <property type="match status" value="1"/>
</dbReference>
<gene>
    <name evidence="8" type="ORF">JD844_003002</name>
</gene>
<evidence type="ECO:0000256" key="7">
    <source>
        <dbReference type="SAM" id="SignalP"/>
    </source>
</evidence>
<protein>
    <recommendedName>
        <fullName evidence="10">Gonadotropin inhibitory hormone peptides</fullName>
    </recommendedName>
</protein>
<keyword evidence="4 7" id="KW-0732">Signal</keyword>
<keyword evidence="3" id="KW-0964">Secreted</keyword>
<organism evidence="8 9">
    <name type="scientific">Phrynosoma platyrhinos</name>
    <name type="common">Desert horned lizard</name>
    <dbReference type="NCBI Taxonomy" id="52577"/>
    <lineage>
        <taxon>Eukaryota</taxon>
        <taxon>Metazoa</taxon>
        <taxon>Chordata</taxon>
        <taxon>Craniata</taxon>
        <taxon>Vertebrata</taxon>
        <taxon>Euteleostomi</taxon>
        <taxon>Lepidosauria</taxon>
        <taxon>Squamata</taxon>
        <taxon>Bifurcata</taxon>
        <taxon>Unidentata</taxon>
        <taxon>Episquamata</taxon>
        <taxon>Toxicofera</taxon>
        <taxon>Iguania</taxon>
        <taxon>Phrynosomatidae</taxon>
        <taxon>Phrynosomatinae</taxon>
        <taxon>Phrynosoma</taxon>
    </lineage>
</organism>
<evidence type="ECO:0000256" key="6">
    <source>
        <dbReference type="ARBA" id="ARBA00023320"/>
    </source>
</evidence>
<proteinExistence type="inferred from homology"/>
<evidence type="ECO:0000256" key="1">
    <source>
        <dbReference type="ARBA" id="ARBA00004613"/>
    </source>
</evidence>
<comment type="subcellular location">
    <subcellularLocation>
        <location evidence="1">Secreted</location>
    </subcellularLocation>
</comment>
<dbReference type="InterPro" id="IPR026297">
    <property type="entry name" value="FMRFamide-related/fGRP"/>
</dbReference>
<evidence type="ECO:0008006" key="10">
    <source>
        <dbReference type="Google" id="ProtNLM"/>
    </source>
</evidence>
<feature type="signal peptide" evidence="7">
    <location>
        <begin position="1"/>
        <end position="26"/>
    </location>
</feature>
<evidence type="ECO:0000313" key="8">
    <source>
        <dbReference type="EMBL" id="KAH0627378.1"/>
    </source>
</evidence>
<sequence>MKMISVNRLMLFMLATCLFFTSKTICLDESLMTNFQTKQEYSDDNYSESGEDITEENQRSMNLEELKDWELKNIIKMTAPAVKKVPHSVANLPLRFGRNFQEERSIKPSANLPLRFGRASSGSFQRHTLPFSRRFERAPLVQSPFHSLANLPQRFG</sequence>
<evidence type="ECO:0000313" key="9">
    <source>
        <dbReference type="Proteomes" id="UP000826234"/>
    </source>
</evidence>
<comment type="similarity">
    <text evidence="2">Belongs to the FARP (FMRFamide related peptide) family.</text>
</comment>
<evidence type="ECO:0000256" key="4">
    <source>
        <dbReference type="ARBA" id="ARBA00022729"/>
    </source>
</evidence>
<dbReference type="PANTHER" id="PTHR14403:SF6">
    <property type="entry name" value="PRO-FMRFAMIDE-RELATED NEUROPEPTIDE VF"/>
    <property type="match status" value="1"/>
</dbReference>
<evidence type="ECO:0000256" key="5">
    <source>
        <dbReference type="ARBA" id="ARBA00022815"/>
    </source>
</evidence>
<keyword evidence="6" id="KW-0527">Neuropeptide</keyword>
<feature type="chain" id="PRO_5047126921" description="Gonadotropin inhibitory hormone peptides" evidence="7">
    <location>
        <begin position="27"/>
        <end position="156"/>
    </location>
</feature>
<accession>A0ABQ7TCL1</accession>
<evidence type="ECO:0000256" key="2">
    <source>
        <dbReference type="ARBA" id="ARBA00006356"/>
    </source>
</evidence>
<keyword evidence="5" id="KW-0027">Amidation</keyword>
<name>A0ABQ7TCL1_PHRPL</name>
<keyword evidence="9" id="KW-1185">Reference proteome</keyword>
<evidence type="ECO:0000256" key="3">
    <source>
        <dbReference type="ARBA" id="ARBA00022525"/>
    </source>
</evidence>
<dbReference type="EMBL" id="JAIPUX010000521">
    <property type="protein sequence ID" value="KAH0627378.1"/>
    <property type="molecule type" value="Genomic_DNA"/>
</dbReference>
<dbReference type="Proteomes" id="UP000826234">
    <property type="component" value="Unassembled WGS sequence"/>
</dbReference>
<comment type="caution">
    <text evidence="8">The sequence shown here is derived from an EMBL/GenBank/DDBJ whole genome shotgun (WGS) entry which is preliminary data.</text>
</comment>